<dbReference type="Proteomes" id="UP000444316">
    <property type="component" value="Unassembled WGS sequence"/>
</dbReference>
<evidence type="ECO:0000313" key="1">
    <source>
        <dbReference type="EMBL" id="MYN46731.1"/>
    </source>
</evidence>
<dbReference type="EMBL" id="WWCL01000003">
    <property type="protein sequence ID" value="MYN46731.1"/>
    <property type="molecule type" value="Genomic_DNA"/>
</dbReference>
<organism evidence="1 2">
    <name type="scientific">Duganella fentianensis</name>
    <dbReference type="NCBI Taxonomy" id="2692177"/>
    <lineage>
        <taxon>Bacteria</taxon>
        <taxon>Pseudomonadati</taxon>
        <taxon>Pseudomonadota</taxon>
        <taxon>Betaproteobacteria</taxon>
        <taxon>Burkholderiales</taxon>
        <taxon>Oxalobacteraceae</taxon>
        <taxon>Telluria group</taxon>
        <taxon>Duganella</taxon>
    </lineage>
</organism>
<sequence>MPTLIPTLQSKGKFSLNWSYLNAIANGVSAIDLGALALRNLHDARQFVREYGFDLDQPAAPRLILQAHAEAVEFICQNFLTPQQAALIPAEVRTPEDPLQLLVYASLRGQQVDLRRMWACAVLKVMHGIFYIDNNLKLRHFHAIRSQVFGSLDEVIRSDGEHYFLTDGEICLPLLHYDRKNNKGRNSILLKLLQKAAYLAADIFDHLGVRLVFATRFECLLALRALQRSHLLSVTNVDAGRTRNTLLDLDAAKIIFNKYRSRIAASEGYPSELLRQMDAELAEQAQPLTRCDNPHSGTGYNSVQVTVRKMIHVQQLDAAPEQDYDVGFFFEYEIQLMDADSYQRSLTGPASHDAYKKRQVDTARTRVFGRELQRWIAQHDAASV</sequence>
<protein>
    <submittedName>
        <fullName evidence="1">TIGR04552 family protein</fullName>
    </submittedName>
</protein>
<gene>
    <name evidence="1" type="ORF">GTP23_16930</name>
</gene>
<dbReference type="InterPro" id="IPR030824">
    <property type="entry name" value="CHP04562"/>
</dbReference>
<comment type="caution">
    <text evidence="1">The sequence shown here is derived from an EMBL/GenBank/DDBJ whole genome shotgun (WGS) entry which is preliminary data.</text>
</comment>
<keyword evidence="2" id="KW-1185">Reference proteome</keyword>
<name>A0A845I479_9BURK</name>
<dbReference type="NCBIfam" id="TIGR04552">
    <property type="entry name" value="TIGR04552 family protein"/>
    <property type="match status" value="1"/>
</dbReference>
<dbReference type="RefSeq" id="WP_161036180.1">
    <property type="nucleotide sequence ID" value="NZ_WWCL01000003.1"/>
</dbReference>
<accession>A0A845I479</accession>
<dbReference type="NCBIfam" id="TIGR04562">
    <property type="entry name" value="TIGR04552 family protein"/>
    <property type="match status" value="1"/>
</dbReference>
<dbReference type="AlphaFoldDB" id="A0A845I479"/>
<reference evidence="1" key="1">
    <citation type="submission" date="2019-12" db="EMBL/GenBank/DDBJ databases">
        <title>Novel species isolated from a subtropical stream in China.</title>
        <authorList>
            <person name="Lu H."/>
        </authorList>
    </citation>
    <scope>NUCLEOTIDE SEQUENCE [LARGE SCALE GENOMIC DNA]</scope>
    <source>
        <strain evidence="1">FT93W</strain>
    </source>
</reference>
<evidence type="ECO:0000313" key="2">
    <source>
        <dbReference type="Proteomes" id="UP000444316"/>
    </source>
</evidence>
<proteinExistence type="predicted"/>